<keyword evidence="9" id="KW-1185">Reference proteome</keyword>
<dbReference type="SUPFAM" id="SSF56281">
    <property type="entry name" value="Metallo-hydrolase/oxidoreductase"/>
    <property type="match status" value="1"/>
</dbReference>
<keyword evidence="4 6" id="KW-1133">Transmembrane helix</keyword>
<feature type="transmembrane region" description="Helical" evidence="6">
    <location>
        <begin position="265"/>
        <end position="290"/>
    </location>
</feature>
<feature type="domain" description="Metallo-beta-lactamase" evidence="7">
    <location>
        <begin position="563"/>
        <end position="767"/>
    </location>
</feature>
<name>S0FWB5_9BACT</name>
<feature type="transmembrane region" description="Helical" evidence="6">
    <location>
        <begin position="467"/>
        <end position="488"/>
    </location>
</feature>
<dbReference type="InterPro" id="IPR025405">
    <property type="entry name" value="DUF4131"/>
</dbReference>
<dbReference type="RefSeq" id="WP_006966483.1">
    <property type="nucleotide sequence ID" value="NZ_APJX01000005.1"/>
</dbReference>
<organism evidence="8 9">
    <name type="scientific">Desulfotignum phosphitoxidans DSM 13687</name>
    <dbReference type="NCBI Taxonomy" id="1286635"/>
    <lineage>
        <taxon>Bacteria</taxon>
        <taxon>Pseudomonadati</taxon>
        <taxon>Thermodesulfobacteriota</taxon>
        <taxon>Desulfobacteria</taxon>
        <taxon>Desulfobacterales</taxon>
        <taxon>Desulfobacteraceae</taxon>
        <taxon>Desulfotignum</taxon>
    </lineage>
</organism>
<dbReference type="PATRIC" id="fig|1286635.3.peg.2754"/>
<dbReference type="SMART" id="SM00849">
    <property type="entry name" value="Lactamase_B"/>
    <property type="match status" value="1"/>
</dbReference>
<dbReference type="GO" id="GO:0030420">
    <property type="term" value="P:establishment of competence for transformation"/>
    <property type="evidence" value="ECO:0007669"/>
    <property type="project" value="InterPro"/>
</dbReference>
<keyword evidence="2" id="KW-1003">Cell membrane</keyword>
<evidence type="ECO:0000313" key="9">
    <source>
        <dbReference type="Proteomes" id="UP000014216"/>
    </source>
</evidence>
<dbReference type="PANTHER" id="PTHR30619">
    <property type="entry name" value="DNA INTERNALIZATION/COMPETENCE PROTEIN COMEC/REC2"/>
    <property type="match status" value="1"/>
</dbReference>
<dbReference type="InterPro" id="IPR004797">
    <property type="entry name" value="Competence_ComEC/Rec2"/>
</dbReference>
<dbReference type="InterPro" id="IPR004477">
    <property type="entry name" value="ComEC_N"/>
</dbReference>
<dbReference type="Gene3D" id="3.60.15.10">
    <property type="entry name" value="Ribonuclease Z/Hydroxyacylglutathione hydrolase-like"/>
    <property type="match status" value="1"/>
</dbReference>
<dbReference type="InterPro" id="IPR035681">
    <property type="entry name" value="ComA-like_MBL"/>
</dbReference>
<accession>S0FWB5</accession>
<evidence type="ECO:0000256" key="1">
    <source>
        <dbReference type="ARBA" id="ARBA00004651"/>
    </source>
</evidence>
<dbReference type="PANTHER" id="PTHR30619:SF1">
    <property type="entry name" value="RECOMBINATION PROTEIN 2"/>
    <property type="match status" value="1"/>
</dbReference>
<evidence type="ECO:0000256" key="4">
    <source>
        <dbReference type="ARBA" id="ARBA00022989"/>
    </source>
</evidence>
<dbReference type="InterPro" id="IPR036866">
    <property type="entry name" value="RibonucZ/Hydroxyglut_hydro"/>
</dbReference>
<feature type="transmembrane region" description="Helical" evidence="6">
    <location>
        <begin position="527"/>
        <end position="545"/>
    </location>
</feature>
<dbReference type="Pfam" id="PF00753">
    <property type="entry name" value="Lactamase_B"/>
    <property type="match status" value="1"/>
</dbReference>
<feature type="transmembrane region" description="Helical" evidence="6">
    <location>
        <begin position="302"/>
        <end position="320"/>
    </location>
</feature>
<feature type="transmembrane region" description="Helical" evidence="6">
    <location>
        <begin position="500"/>
        <end position="520"/>
    </location>
</feature>
<sequence>MKPLSQPVVPPLVPVLLAMMTGINAGSVSGLSHPVWTVIISGVAMVVCVLWVSEKKTIIFSLCLAAGIWSGYQSVLIHSPPVPAGHISNFYNQRDIVLTGQVKSFARQYPHKTRIIVDCRTIRGSQDTAVSKRLTATGRIYLNLYGTSDIPIRFNDQIRFAGPIRPIQNFGNPGAFDYLTFLKRQGIFGSVHTHVSKIQKITDSSLSVWTRGIQFLENIRNQFYAFVMTRLDHRDGAHVLAALVTGIKHNMPPVLRDQFARAGTAHLLAISGLHMGILSLIFFFFFYQVLSLFPGLLVSAQARKIAGVLTLIPLCLYLVFSGFSPSTQRAFIMIAIFMISFLMEKQTHPFNTLAVAGIIILFADPAALFSISFQLSFTAVFFIIAGMKVMEKYLKINPPKPLKFLISISSVTLLAGLGTFPLIAGYFNLVSLVQIPANLVLVPVIGFVCLPAGLISLMFWPLAPGLSAWLLTGAAWLVEWCSLYAAWLTDLPFAWSYLPSWSMVDILMAYLILGAVFWTLSGKKSKPVMAGVMVVLISIYGIRMMTRSGAPDHMTVTVIDVGQGNAALIQTIENKTILVDGGGFSGATQFDVGRYVVAPFLWQQGITALDVVILTHPDADHMNGLVFILENFQVGTLVKNRDTSPHSAFDRIMAACRKKKIPVFIPDCENNQMNWENTGLSFYQCRSVNSEWDVNDNSLVFKLTWDQFSMLFPGDIQAGREGLLAGDQNNRLSAGILLSPHHGSKSSSTRVFLEQVAPETVVISCGFNNPYRFPHPDVINRYEKNNIRIFRTDQHGAVTITSRGRDYAVIPYRSGN</sequence>
<dbReference type="Pfam" id="PF03772">
    <property type="entry name" value="Competence"/>
    <property type="match status" value="1"/>
</dbReference>
<dbReference type="AlphaFoldDB" id="S0FWB5"/>
<dbReference type="NCBIfam" id="TIGR00360">
    <property type="entry name" value="ComEC_N-term"/>
    <property type="match status" value="1"/>
</dbReference>
<feature type="transmembrane region" description="Helical" evidence="6">
    <location>
        <begin position="35"/>
        <end position="52"/>
    </location>
</feature>
<dbReference type="InterPro" id="IPR001279">
    <property type="entry name" value="Metallo-B-lactamas"/>
</dbReference>
<evidence type="ECO:0000256" key="5">
    <source>
        <dbReference type="ARBA" id="ARBA00023136"/>
    </source>
</evidence>
<dbReference type="OrthoDB" id="9790149at2"/>
<evidence type="ECO:0000256" key="3">
    <source>
        <dbReference type="ARBA" id="ARBA00022692"/>
    </source>
</evidence>
<proteinExistence type="predicted"/>
<evidence type="ECO:0000256" key="6">
    <source>
        <dbReference type="SAM" id="Phobius"/>
    </source>
</evidence>
<protein>
    <submittedName>
        <fullName evidence="8">DNA internalization competence protein ComE</fullName>
    </submittedName>
</protein>
<feature type="transmembrane region" description="Helical" evidence="6">
    <location>
        <begin position="404"/>
        <end position="427"/>
    </location>
</feature>
<comment type="subcellular location">
    <subcellularLocation>
        <location evidence="1">Cell membrane</location>
        <topology evidence="1">Multi-pass membrane protein</topology>
    </subcellularLocation>
</comment>
<evidence type="ECO:0000259" key="7">
    <source>
        <dbReference type="SMART" id="SM00849"/>
    </source>
</evidence>
<evidence type="ECO:0000313" key="8">
    <source>
        <dbReference type="EMBL" id="EMS79353.1"/>
    </source>
</evidence>
<keyword evidence="5 6" id="KW-0472">Membrane</keyword>
<reference evidence="8 9" key="1">
    <citation type="journal article" date="2013" name="Genome Announc.">
        <title>Draft Genome Sequence of Desulfotignum phosphitoxidans DSM 13687 Strain FiPS-3.</title>
        <authorList>
            <person name="Poehlein A."/>
            <person name="Daniel R."/>
            <person name="Simeonova D.D."/>
        </authorList>
    </citation>
    <scope>NUCLEOTIDE SEQUENCE [LARGE SCALE GENOMIC DNA]</scope>
    <source>
        <strain evidence="8 9">DSM 13687</strain>
    </source>
</reference>
<dbReference type="Pfam" id="PF13567">
    <property type="entry name" value="DUF4131"/>
    <property type="match status" value="1"/>
</dbReference>
<dbReference type="Proteomes" id="UP000014216">
    <property type="component" value="Unassembled WGS sequence"/>
</dbReference>
<comment type="caution">
    <text evidence="8">The sequence shown here is derived from an EMBL/GenBank/DDBJ whole genome shotgun (WGS) entry which is preliminary data.</text>
</comment>
<evidence type="ECO:0000256" key="2">
    <source>
        <dbReference type="ARBA" id="ARBA00022475"/>
    </source>
</evidence>
<dbReference type="CDD" id="cd07731">
    <property type="entry name" value="ComA-like_MBL-fold"/>
    <property type="match status" value="1"/>
</dbReference>
<keyword evidence="3 6" id="KW-0812">Transmembrane</keyword>
<dbReference type="GO" id="GO:0005886">
    <property type="term" value="C:plasma membrane"/>
    <property type="evidence" value="ECO:0007669"/>
    <property type="project" value="UniProtKB-SubCell"/>
</dbReference>
<dbReference type="NCBIfam" id="TIGR00361">
    <property type="entry name" value="ComEC_Rec2"/>
    <property type="match status" value="1"/>
</dbReference>
<feature type="transmembrane region" description="Helical" evidence="6">
    <location>
        <begin position="439"/>
        <end position="460"/>
    </location>
</feature>
<gene>
    <name evidence="8" type="primary">comE</name>
    <name evidence="8" type="ORF">Dpo_5c02800</name>
</gene>
<dbReference type="InterPro" id="IPR052159">
    <property type="entry name" value="Competence_DNA_uptake"/>
</dbReference>
<dbReference type="EMBL" id="APJX01000005">
    <property type="protein sequence ID" value="EMS79353.1"/>
    <property type="molecule type" value="Genomic_DNA"/>
</dbReference>
<feature type="transmembrane region" description="Helical" evidence="6">
    <location>
        <begin position="327"/>
        <end position="343"/>
    </location>
</feature>
<feature type="transmembrane region" description="Helical" evidence="6">
    <location>
        <begin position="355"/>
        <end position="384"/>
    </location>
</feature>